<dbReference type="FunFam" id="4.10.1110.10:FF:000003">
    <property type="entry name" value="AN1-type zinc finger protein 2B isoform X1"/>
    <property type="match status" value="1"/>
</dbReference>
<dbReference type="SUPFAM" id="SSF118310">
    <property type="entry name" value="AN1-like Zinc finger"/>
    <property type="match status" value="2"/>
</dbReference>
<evidence type="ECO:0000256" key="4">
    <source>
        <dbReference type="ARBA" id="ARBA00022771"/>
    </source>
</evidence>
<dbReference type="InterPro" id="IPR000058">
    <property type="entry name" value="Znf_AN1"/>
</dbReference>
<dbReference type="PROSITE" id="PS00028">
    <property type="entry name" value="ZINC_FINGER_C2H2_1"/>
    <property type="match status" value="2"/>
</dbReference>
<evidence type="ECO:0000256" key="1">
    <source>
        <dbReference type="ARBA" id="ARBA00003732"/>
    </source>
</evidence>
<evidence type="ECO:0000313" key="10">
    <source>
        <dbReference type="Proteomes" id="UP001359559"/>
    </source>
</evidence>
<accession>A0AAN9P5P9</accession>
<feature type="domain" description="AN1-type" evidence="8">
    <location>
        <begin position="7"/>
        <end position="55"/>
    </location>
</feature>
<evidence type="ECO:0000313" key="9">
    <source>
        <dbReference type="EMBL" id="KAK7285591.1"/>
    </source>
</evidence>
<evidence type="ECO:0000259" key="8">
    <source>
        <dbReference type="PROSITE" id="PS51039"/>
    </source>
</evidence>
<dbReference type="InterPro" id="IPR013087">
    <property type="entry name" value="Znf_C2H2_type"/>
</dbReference>
<reference evidence="9 10" key="1">
    <citation type="submission" date="2024-01" db="EMBL/GenBank/DDBJ databases">
        <title>The genomes of 5 underutilized Papilionoideae crops provide insights into root nodulation and disease resistance.</title>
        <authorList>
            <person name="Yuan L."/>
        </authorList>
    </citation>
    <scope>NUCLEOTIDE SEQUENCE [LARGE SCALE GENOMIC DNA]</scope>
    <source>
        <strain evidence="9">LY-2023</strain>
        <tissue evidence="9">Leaf</tissue>
    </source>
</reference>
<keyword evidence="5" id="KW-0862">Zinc</keyword>
<dbReference type="GO" id="GO:0008270">
    <property type="term" value="F:zinc ion binding"/>
    <property type="evidence" value="ECO:0007669"/>
    <property type="project" value="UniProtKB-KW"/>
</dbReference>
<sequence>MGTPEFPDLGQHCSVSDCNQIDFLPFTCDRCDLVYCLEHRSYIQHKCTKPNKKDVTVVICPLCAQGVRLIPDQDPNITWENHVNIECDPSNFEKVTKKKKCPAPGCREVLVFSNTIKCRDCLMDHCLKHRFGPDHKCSGPKKLETSFSFMSLLSMSGKDEPKPSSTSTTSSRWTTSFLNVASNIRASAEAGMSKLSDEINQAWQAAREGVGQSSGNGNGNHQEEQCPQCSAKFSSVTALVDHAQKVHETKSNQLGVKKVTIDACPKCSRGFLDSSSLVAHVEKDHAGFSGA</sequence>
<gene>
    <name evidence="9" type="ORF">RJT34_20367</name>
</gene>
<name>A0AAN9P5P9_CLITE</name>
<evidence type="ECO:0000256" key="3">
    <source>
        <dbReference type="ARBA" id="ARBA00022737"/>
    </source>
</evidence>
<dbReference type="SMART" id="SM00154">
    <property type="entry name" value="ZnF_AN1"/>
    <property type="match status" value="2"/>
</dbReference>
<comment type="function">
    <text evidence="1">May be involved in environmental stress response.</text>
</comment>
<comment type="caution">
    <text evidence="9">The sequence shown here is derived from an EMBL/GenBank/DDBJ whole genome shotgun (WGS) entry which is preliminary data.</text>
</comment>
<protein>
    <recommendedName>
        <fullName evidence="11">Zinc finger AN1 and C2H2 domain-containing stress-associated protein 16</fullName>
    </recommendedName>
</protein>
<dbReference type="SMART" id="SM00355">
    <property type="entry name" value="ZnF_C2H2"/>
    <property type="match status" value="2"/>
</dbReference>
<keyword evidence="2" id="KW-0479">Metal-binding</keyword>
<dbReference type="PROSITE" id="PS51039">
    <property type="entry name" value="ZF_AN1"/>
    <property type="match status" value="2"/>
</dbReference>
<evidence type="ECO:0000256" key="2">
    <source>
        <dbReference type="ARBA" id="ARBA00022723"/>
    </source>
</evidence>
<organism evidence="9 10">
    <name type="scientific">Clitoria ternatea</name>
    <name type="common">Butterfly pea</name>
    <dbReference type="NCBI Taxonomy" id="43366"/>
    <lineage>
        <taxon>Eukaryota</taxon>
        <taxon>Viridiplantae</taxon>
        <taxon>Streptophyta</taxon>
        <taxon>Embryophyta</taxon>
        <taxon>Tracheophyta</taxon>
        <taxon>Spermatophyta</taxon>
        <taxon>Magnoliopsida</taxon>
        <taxon>eudicotyledons</taxon>
        <taxon>Gunneridae</taxon>
        <taxon>Pentapetalae</taxon>
        <taxon>rosids</taxon>
        <taxon>fabids</taxon>
        <taxon>Fabales</taxon>
        <taxon>Fabaceae</taxon>
        <taxon>Papilionoideae</taxon>
        <taxon>50 kb inversion clade</taxon>
        <taxon>NPAAA clade</taxon>
        <taxon>indigoferoid/millettioid clade</taxon>
        <taxon>Phaseoleae</taxon>
        <taxon>Clitoria</taxon>
    </lineage>
</organism>
<dbReference type="AlphaFoldDB" id="A0AAN9P5P9"/>
<dbReference type="PANTHER" id="PTHR14677">
    <property type="entry name" value="ARSENITE INDUCUBLE RNA ASSOCIATED PROTEIN AIP-1-RELATED"/>
    <property type="match status" value="1"/>
</dbReference>
<evidence type="ECO:0008006" key="11">
    <source>
        <dbReference type="Google" id="ProtNLM"/>
    </source>
</evidence>
<keyword evidence="10" id="KW-1185">Reference proteome</keyword>
<dbReference type="PANTHER" id="PTHR14677:SF27">
    <property type="entry name" value="ZINC FINGER AN1 AND C2H2 DOMAIN-CONTAINING STRESS-ASSOCIATED PROTEIN 11"/>
    <property type="match status" value="1"/>
</dbReference>
<dbReference type="PROSITE" id="PS50157">
    <property type="entry name" value="ZINC_FINGER_C2H2_2"/>
    <property type="match status" value="2"/>
</dbReference>
<dbReference type="Gene3D" id="4.10.1110.10">
    <property type="entry name" value="AN1-like Zinc finger"/>
    <property type="match status" value="2"/>
</dbReference>
<evidence type="ECO:0000259" key="7">
    <source>
        <dbReference type="PROSITE" id="PS50157"/>
    </source>
</evidence>
<dbReference type="Proteomes" id="UP001359559">
    <property type="component" value="Unassembled WGS sequence"/>
</dbReference>
<evidence type="ECO:0000256" key="6">
    <source>
        <dbReference type="PROSITE-ProRule" id="PRU00042"/>
    </source>
</evidence>
<dbReference type="Pfam" id="PF25403">
    <property type="entry name" value="zf-C2H2_ZFAND2"/>
    <property type="match status" value="1"/>
</dbReference>
<dbReference type="Gene3D" id="3.30.160.60">
    <property type="entry name" value="Classic Zinc Finger"/>
    <property type="match status" value="1"/>
</dbReference>
<dbReference type="EMBL" id="JAYKXN010000005">
    <property type="protein sequence ID" value="KAK7285591.1"/>
    <property type="molecule type" value="Genomic_DNA"/>
</dbReference>
<dbReference type="Pfam" id="PF01428">
    <property type="entry name" value="zf-AN1"/>
    <property type="match status" value="2"/>
</dbReference>
<dbReference type="InterPro" id="IPR035896">
    <property type="entry name" value="AN1-like_Znf"/>
</dbReference>
<feature type="domain" description="AN1-type" evidence="8">
    <location>
        <begin position="95"/>
        <end position="145"/>
    </location>
</feature>
<keyword evidence="3" id="KW-0677">Repeat</keyword>
<feature type="domain" description="C2H2-type" evidence="7">
    <location>
        <begin position="262"/>
        <end position="287"/>
    </location>
</feature>
<feature type="domain" description="C2H2-type" evidence="7">
    <location>
        <begin position="224"/>
        <end position="252"/>
    </location>
</feature>
<keyword evidence="4 6" id="KW-0863">Zinc-finger</keyword>
<dbReference type="InterPro" id="IPR057357">
    <property type="entry name" value="Znf-C2H2_ZFAND2A/B"/>
</dbReference>
<evidence type="ECO:0000256" key="5">
    <source>
        <dbReference type="ARBA" id="ARBA00022833"/>
    </source>
</evidence>
<proteinExistence type="predicted"/>
<dbReference type="GO" id="GO:0005737">
    <property type="term" value="C:cytoplasm"/>
    <property type="evidence" value="ECO:0007669"/>
    <property type="project" value="TreeGrafter"/>
</dbReference>